<dbReference type="InterPro" id="IPR014263">
    <property type="entry name" value="Methanolan_biosynth_EpsI"/>
</dbReference>
<feature type="domain" description="Methanolan biosynthesis EpsI" evidence="1">
    <location>
        <begin position="22"/>
        <end position="223"/>
    </location>
</feature>
<proteinExistence type="predicted"/>
<accession>A0A0A7PGX9</accession>
<dbReference type="NCBIfam" id="NF045608">
    <property type="entry name" value="EpsI_type_V"/>
    <property type="match status" value="1"/>
</dbReference>
<dbReference type="EMBL" id="CP009122">
    <property type="protein sequence ID" value="AJA09209.1"/>
    <property type="molecule type" value="Genomic_DNA"/>
</dbReference>
<dbReference type="InterPro" id="IPR006311">
    <property type="entry name" value="TAT_signal"/>
</dbReference>
<dbReference type="STRING" id="1515612.SKP52_11560"/>
<evidence type="ECO:0000259" key="1">
    <source>
        <dbReference type="Pfam" id="PF11984"/>
    </source>
</evidence>
<sequence>MTEAISKQGPAGRDLSRRNMLLGAVLAGASAFAFVRQPAVANPVVPEKQFNKWVPEQFGPWKTVSQSGVVLPPPDTLRDRLYDNLVTRVFVAPDRPPVMLLLAYNNAQDGVLQVHRPEFCYPVGGFVLSDTRDITLAASGRAVPANIFTATAPNRIEQVAYFTRLGAAFPRKWSEQRAAVIRANLAGDIPDGMMMRVSALGIDQREAQPLLTDFSRQFIESTNPKMQRLLLG</sequence>
<dbReference type="KEGG" id="sphk:SKP52_11560"/>
<keyword evidence="3" id="KW-1185">Reference proteome</keyword>
<dbReference type="Proteomes" id="UP000030907">
    <property type="component" value="Chromosome"/>
</dbReference>
<dbReference type="NCBIfam" id="TIGR02914">
    <property type="entry name" value="EpsI_fam"/>
    <property type="match status" value="1"/>
</dbReference>
<dbReference type="Pfam" id="PF11984">
    <property type="entry name" value="DUF3485"/>
    <property type="match status" value="1"/>
</dbReference>
<evidence type="ECO:0000313" key="3">
    <source>
        <dbReference type="Proteomes" id="UP000030907"/>
    </source>
</evidence>
<dbReference type="AlphaFoldDB" id="A0A0A7PGX9"/>
<dbReference type="HOGENOM" id="CLU_1204329_0_0_5"/>
<dbReference type="InterPro" id="IPR054654">
    <property type="entry name" value="EpsI_type_V_pred"/>
</dbReference>
<protein>
    <submittedName>
        <fullName evidence="2">Methanolan biosynthesis EpsI</fullName>
    </submittedName>
</protein>
<dbReference type="PROSITE" id="PS51318">
    <property type="entry name" value="TAT"/>
    <property type="match status" value="1"/>
</dbReference>
<reference evidence="2 3" key="1">
    <citation type="journal article" date="2015" name="Int. J. Syst. Evol. Microbiol.">
        <title>Description of Sphingopyxis fribergensis sp. nov. - a soil bacterium with the ability to degrade styrene and phenylacetic acid.</title>
        <authorList>
            <person name="Oelschlagel M."/>
            <person name="Ruckert C."/>
            <person name="Kalinowski J."/>
            <person name="Schmidt G."/>
            <person name="Schlomann M."/>
            <person name="Tischler D."/>
        </authorList>
    </citation>
    <scope>NUCLEOTIDE SEQUENCE [LARGE SCALE GENOMIC DNA]</scope>
    <source>
        <strain evidence="2 3">Kp5.2</strain>
    </source>
</reference>
<organism evidence="2 3">
    <name type="scientific">Sphingopyxis fribergensis</name>
    <dbReference type="NCBI Taxonomy" id="1515612"/>
    <lineage>
        <taxon>Bacteria</taxon>
        <taxon>Pseudomonadati</taxon>
        <taxon>Pseudomonadota</taxon>
        <taxon>Alphaproteobacteria</taxon>
        <taxon>Sphingomonadales</taxon>
        <taxon>Sphingomonadaceae</taxon>
        <taxon>Sphingopyxis</taxon>
    </lineage>
</organism>
<dbReference type="RefSeq" id="WP_052208142.1">
    <property type="nucleotide sequence ID" value="NZ_CP009122.1"/>
</dbReference>
<evidence type="ECO:0000313" key="2">
    <source>
        <dbReference type="EMBL" id="AJA09209.1"/>
    </source>
</evidence>
<gene>
    <name evidence="2" type="ORF">SKP52_11560</name>
</gene>
<name>A0A0A7PGX9_9SPHN</name>